<dbReference type="InterPro" id="IPR015943">
    <property type="entry name" value="WD40/YVTN_repeat-like_dom_sf"/>
</dbReference>
<evidence type="ECO:0000313" key="3">
    <source>
        <dbReference type="Proteomes" id="UP001551675"/>
    </source>
</evidence>
<reference evidence="2 3" key="1">
    <citation type="submission" date="2024-06" db="EMBL/GenBank/DDBJ databases">
        <title>The Natural Products Discovery Center: Release of the First 8490 Sequenced Strains for Exploring Actinobacteria Biosynthetic Diversity.</title>
        <authorList>
            <person name="Kalkreuter E."/>
            <person name="Kautsar S.A."/>
            <person name="Yang D."/>
            <person name="Bader C.D."/>
            <person name="Teijaro C.N."/>
            <person name="Fluegel L."/>
            <person name="Davis C.M."/>
            <person name="Simpson J.R."/>
            <person name="Lauterbach L."/>
            <person name="Steele A.D."/>
            <person name="Gui C."/>
            <person name="Meng S."/>
            <person name="Li G."/>
            <person name="Viehrig K."/>
            <person name="Ye F."/>
            <person name="Su P."/>
            <person name="Kiefer A.F."/>
            <person name="Nichols A."/>
            <person name="Cepeda A.J."/>
            <person name="Yan W."/>
            <person name="Fan B."/>
            <person name="Jiang Y."/>
            <person name="Adhikari A."/>
            <person name="Zheng C.-J."/>
            <person name="Schuster L."/>
            <person name="Cowan T.M."/>
            <person name="Smanski M.J."/>
            <person name="Chevrette M.G."/>
            <person name="De Carvalho L.P.S."/>
            <person name="Shen B."/>
        </authorList>
    </citation>
    <scope>NUCLEOTIDE SEQUENCE [LARGE SCALE GENOMIC DNA]</scope>
    <source>
        <strain evidence="2 3">NPDC050100</strain>
    </source>
</reference>
<evidence type="ECO:0000256" key="1">
    <source>
        <dbReference type="SAM" id="SignalP"/>
    </source>
</evidence>
<evidence type="ECO:0008006" key="4">
    <source>
        <dbReference type="Google" id="ProtNLM"/>
    </source>
</evidence>
<dbReference type="SUPFAM" id="SSF82171">
    <property type="entry name" value="DPP6 N-terminal domain-like"/>
    <property type="match status" value="1"/>
</dbReference>
<gene>
    <name evidence="2" type="ORF">AB0I59_14105</name>
</gene>
<dbReference type="Proteomes" id="UP001551675">
    <property type="component" value="Unassembled WGS sequence"/>
</dbReference>
<sequence length="340" mass="35672">MSRNCSERGLAALFLTVTTVSSVITPQAQAFTGVPSAPDTVRYARLTECPKKPGTGTASCDTWTLVMRSGKTIKLIKGNTGETTLLGISADGRVAHYVKDGRLVVHDVGSGRIRPLPGTAATAPRGLTLDDVGTTLSPDGSIVEVTYLEDGDEDKAVTLPSVVANVETGKVFPVSESDSVLSFSPGGKHVLVDRSTGTDTGPTTFAVLDADGRTTASRIVPKAVSDAYPVALAADGRTVVLIATVGSDVWRLRTYDLASGTLTKGIRLGVFPKEKAQSLFWDSTGALTFWSVRADKGGWLGAVKRTVDIRTGAMRAVDSFGFTKGSWWELPGGASMPVGH</sequence>
<evidence type="ECO:0000313" key="2">
    <source>
        <dbReference type="EMBL" id="MEV0969766.1"/>
    </source>
</evidence>
<name>A0ABV3GE97_MICGL</name>
<protein>
    <recommendedName>
        <fullName evidence="4">WD40 repeat domain-containing protein</fullName>
    </recommendedName>
</protein>
<dbReference type="EMBL" id="JBFALK010000006">
    <property type="protein sequence ID" value="MEV0969766.1"/>
    <property type="molecule type" value="Genomic_DNA"/>
</dbReference>
<keyword evidence="1" id="KW-0732">Signal</keyword>
<organism evidence="2 3">
    <name type="scientific">Microtetraspora glauca</name>
    <dbReference type="NCBI Taxonomy" id="1996"/>
    <lineage>
        <taxon>Bacteria</taxon>
        <taxon>Bacillati</taxon>
        <taxon>Actinomycetota</taxon>
        <taxon>Actinomycetes</taxon>
        <taxon>Streptosporangiales</taxon>
        <taxon>Streptosporangiaceae</taxon>
        <taxon>Microtetraspora</taxon>
    </lineage>
</organism>
<feature type="chain" id="PRO_5045178705" description="WD40 repeat domain-containing protein" evidence="1">
    <location>
        <begin position="31"/>
        <end position="340"/>
    </location>
</feature>
<dbReference type="RefSeq" id="WP_358132752.1">
    <property type="nucleotide sequence ID" value="NZ_JBFALK010000006.1"/>
</dbReference>
<keyword evidence="3" id="KW-1185">Reference proteome</keyword>
<proteinExistence type="predicted"/>
<accession>A0ABV3GE97</accession>
<dbReference type="Gene3D" id="2.130.10.10">
    <property type="entry name" value="YVTN repeat-like/Quinoprotein amine dehydrogenase"/>
    <property type="match status" value="1"/>
</dbReference>
<feature type="signal peptide" evidence="1">
    <location>
        <begin position="1"/>
        <end position="30"/>
    </location>
</feature>
<comment type="caution">
    <text evidence="2">The sequence shown here is derived from an EMBL/GenBank/DDBJ whole genome shotgun (WGS) entry which is preliminary data.</text>
</comment>